<proteinExistence type="predicted"/>
<feature type="transmembrane region" description="Helical" evidence="7">
    <location>
        <begin position="169"/>
        <end position="187"/>
    </location>
</feature>
<feature type="transmembrane region" description="Helical" evidence="7">
    <location>
        <begin position="138"/>
        <end position="157"/>
    </location>
</feature>
<dbReference type="PANTHER" id="PTHR30462:SF3">
    <property type="entry name" value="INTERMEMBRANE TRANSPORT PROTEIN PQIA"/>
    <property type="match status" value="1"/>
</dbReference>
<feature type="transmembrane region" description="Helical" evidence="7">
    <location>
        <begin position="93"/>
        <end position="117"/>
    </location>
</feature>
<accession>A0A4Q7V642</accession>
<keyword evidence="9" id="KW-1185">Reference proteome</keyword>
<keyword evidence="5 7" id="KW-1133">Transmembrane helix</keyword>
<evidence type="ECO:0000256" key="5">
    <source>
        <dbReference type="ARBA" id="ARBA00022989"/>
    </source>
</evidence>
<feature type="transmembrane region" description="Helical" evidence="7">
    <location>
        <begin position="301"/>
        <end position="324"/>
    </location>
</feature>
<organism evidence="8 9">
    <name type="scientific">Advenella incenata</name>
    <dbReference type="NCBI Taxonomy" id="267800"/>
    <lineage>
        <taxon>Bacteria</taxon>
        <taxon>Pseudomonadati</taxon>
        <taxon>Pseudomonadota</taxon>
        <taxon>Betaproteobacteria</taxon>
        <taxon>Burkholderiales</taxon>
        <taxon>Alcaligenaceae</taxon>
    </lineage>
</organism>
<feature type="transmembrane region" description="Helical" evidence="7">
    <location>
        <begin position="253"/>
        <end position="273"/>
    </location>
</feature>
<evidence type="ECO:0000313" key="9">
    <source>
        <dbReference type="Proteomes" id="UP000293398"/>
    </source>
</evidence>
<comment type="subcellular location">
    <subcellularLocation>
        <location evidence="1">Cell inner membrane</location>
    </subcellularLocation>
</comment>
<dbReference type="Pfam" id="PF04403">
    <property type="entry name" value="PqiA"/>
    <property type="match status" value="2"/>
</dbReference>
<keyword evidence="4 7" id="KW-0812">Transmembrane</keyword>
<dbReference type="RefSeq" id="WP_128396827.1">
    <property type="nucleotide sequence ID" value="NZ_SHKO01000004.1"/>
</dbReference>
<dbReference type="AlphaFoldDB" id="A0A4Q7V642"/>
<dbReference type="OrthoDB" id="9800207at2"/>
<dbReference type="GO" id="GO:0005886">
    <property type="term" value="C:plasma membrane"/>
    <property type="evidence" value="ECO:0007669"/>
    <property type="project" value="UniProtKB-SubCell"/>
</dbReference>
<dbReference type="EMBL" id="SHKO01000004">
    <property type="protein sequence ID" value="RZT92036.1"/>
    <property type="molecule type" value="Genomic_DNA"/>
</dbReference>
<keyword evidence="6 7" id="KW-0472">Membrane</keyword>
<dbReference type="InterPro" id="IPR007498">
    <property type="entry name" value="PqiA-like"/>
</dbReference>
<protein>
    <submittedName>
        <fullName evidence="8">Paraquat-inducible protein A</fullName>
    </submittedName>
</protein>
<evidence type="ECO:0000313" key="8">
    <source>
        <dbReference type="EMBL" id="RZT92036.1"/>
    </source>
</evidence>
<feature type="transmembrane region" description="Helical" evidence="7">
    <location>
        <begin position="345"/>
        <end position="366"/>
    </location>
</feature>
<feature type="transmembrane region" description="Helical" evidence="7">
    <location>
        <begin position="378"/>
        <end position="397"/>
    </location>
</feature>
<evidence type="ECO:0000256" key="1">
    <source>
        <dbReference type="ARBA" id="ARBA00004533"/>
    </source>
</evidence>
<evidence type="ECO:0000256" key="7">
    <source>
        <dbReference type="SAM" id="Phobius"/>
    </source>
</evidence>
<dbReference type="InterPro" id="IPR051800">
    <property type="entry name" value="PqiA-PqiB_transport"/>
</dbReference>
<feature type="transmembrane region" description="Helical" evidence="7">
    <location>
        <begin position="45"/>
        <end position="73"/>
    </location>
</feature>
<gene>
    <name evidence="8" type="ORF">EV681_3943</name>
</gene>
<sequence length="425" mass="46449">MTGNYIACHHCGQLHERSALVSGQRASCVRCGTVLWSQGVLNSSAWLAIVLTSLIAFIIASFMPVGTITAVGLKSSSTFLEAVAATWRAGYPSVAIMCFATGFLMPLLDALILAWLLAFSRKGQRAPGLNQLSRWLHWVRPWAMVPVFMLGALVAIVKLADMASLTPGAGLWAYAALTFLLTGLSKLNSERVWLLAEQDGAVKNIPVTIDPQQLPLDCEICGQITMSTEPEAQCQRCHNHVHFRKPGHRTRTLAILLTAIILYFPANLYPVMINTTVLGGTASHTILGGILELWNLGSWDLALIVFIASFVVPLTKIVILGILIGRPAQGRRDTMMRYTRMYQTVELIGQWSMLDVFVVILLTSLVNFGSLMSVRPDVGAAAFGMVVVVTMLATMNFDIRKGWDQVDDDIEQPDYQPAATAPTFS</sequence>
<keyword evidence="3" id="KW-0997">Cell inner membrane</keyword>
<dbReference type="CDD" id="cd15489">
    <property type="entry name" value="PHD_SF"/>
    <property type="match status" value="1"/>
</dbReference>
<comment type="caution">
    <text evidence="8">The sequence shown here is derived from an EMBL/GenBank/DDBJ whole genome shotgun (WGS) entry which is preliminary data.</text>
</comment>
<keyword evidence="2" id="KW-1003">Cell membrane</keyword>
<evidence type="ECO:0000256" key="6">
    <source>
        <dbReference type="ARBA" id="ARBA00023136"/>
    </source>
</evidence>
<evidence type="ECO:0000256" key="4">
    <source>
        <dbReference type="ARBA" id="ARBA00022692"/>
    </source>
</evidence>
<reference evidence="8 9" key="1">
    <citation type="submission" date="2019-02" db="EMBL/GenBank/DDBJ databases">
        <title>Genomic Encyclopedia of Type Strains, Phase IV (KMG-IV): sequencing the most valuable type-strain genomes for metagenomic binning, comparative biology and taxonomic classification.</title>
        <authorList>
            <person name="Goeker M."/>
        </authorList>
    </citation>
    <scope>NUCLEOTIDE SEQUENCE [LARGE SCALE GENOMIC DNA]</scope>
    <source>
        <strain evidence="8 9">DSM 23814</strain>
    </source>
</reference>
<evidence type="ECO:0000256" key="3">
    <source>
        <dbReference type="ARBA" id="ARBA00022519"/>
    </source>
</evidence>
<name>A0A4Q7V642_9BURK</name>
<evidence type="ECO:0000256" key="2">
    <source>
        <dbReference type="ARBA" id="ARBA00022475"/>
    </source>
</evidence>
<dbReference type="PANTHER" id="PTHR30462">
    <property type="entry name" value="INTERMEMBRANE TRANSPORT PROTEIN PQIB-RELATED"/>
    <property type="match status" value="1"/>
</dbReference>
<dbReference type="Proteomes" id="UP000293398">
    <property type="component" value="Unassembled WGS sequence"/>
</dbReference>